<sequence>MIWKIGKRESTDPAEFEKNGGPLVPSRKRIGLVLGSGASRGWAHIGVIEALEEEGLPIDYIVGCSIGAYVGAIYAAGGLKSLKDFVLKMDGKKVFSYFDVVFPRSGLLNATKKLKELFFMHTEAREFSELRIPVFMVATDLQSGEKVVLKSGSLLDALRATMSVPGLFAPARIKDRWLVDGGLVDPVPVGVARSEEAEIVIAVDLSGTIVSRTRTMPKPADPETDVAQEGQPDSERSYAGQLISKMADYYQMAETGLRAKIGELFQQESAAPDIIETVTTSIAIMQRRINRINLAVDPPDILIEPRLGELRMMDFDQVAHTIEEGYIAAREKMADIRNLYESASG</sequence>
<reference evidence="7" key="1">
    <citation type="journal article" date="2020" name="mSystems">
        <title>Genome- and Community-Level Interaction Insights into Carbon Utilization and Element Cycling Functions of Hydrothermarchaeota in Hydrothermal Sediment.</title>
        <authorList>
            <person name="Zhou Z."/>
            <person name="Liu Y."/>
            <person name="Xu W."/>
            <person name="Pan J."/>
            <person name="Luo Z.H."/>
            <person name="Li M."/>
        </authorList>
    </citation>
    <scope>NUCLEOTIDE SEQUENCE [LARGE SCALE GENOMIC DNA]</scope>
    <source>
        <strain evidence="7">SpSt-477</strain>
    </source>
</reference>
<evidence type="ECO:0000259" key="6">
    <source>
        <dbReference type="PROSITE" id="PS51635"/>
    </source>
</evidence>
<feature type="short sequence motif" description="DGA/G" evidence="4">
    <location>
        <begin position="180"/>
        <end position="182"/>
    </location>
</feature>
<evidence type="ECO:0000256" key="5">
    <source>
        <dbReference type="SAM" id="MobiDB-lite"/>
    </source>
</evidence>
<dbReference type="PROSITE" id="PS51635">
    <property type="entry name" value="PNPLA"/>
    <property type="match status" value="1"/>
</dbReference>
<dbReference type="SUPFAM" id="SSF52151">
    <property type="entry name" value="FabD/lysophospholipase-like"/>
    <property type="match status" value="1"/>
</dbReference>
<dbReference type="InterPro" id="IPR002641">
    <property type="entry name" value="PNPLA_dom"/>
</dbReference>
<proteinExistence type="predicted"/>
<name>A0A7C4MNT0_9BACT</name>
<keyword evidence="3 4" id="KW-0443">Lipid metabolism</keyword>
<organism evidence="7">
    <name type="scientific">Desulfatirhabdium butyrativorans</name>
    <dbReference type="NCBI Taxonomy" id="340467"/>
    <lineage>
        <taxon>Bacteria</taxon>
        <taxon>Pseudomonadati</taxon>
        <taxon>Thermodesulfobacteriota</taxon>
        <taxon>Desulfobacteria</taxon>
        <taxon>Desulfobacterales</taxon>
        <taxon>Desulfatirhabdiaceae</taxon>
        <taxon>Desulfatirhabdium</taxon>
    </lineage>
</organism>
<feature type="domain" description="PNPLA" evidence="6">
    <location>
        <begin position="32"/>
        <end position="193"/>
    </location>
</feature>
<dbReference type="Pfam" id="PF01734">
    <property type="entry name" value="Patatin"/>
    <property type="match status" value="1"/>
</dbReference>
<feature type="active site" description="Nucleophile" evidence="4">
    <location>
        <position position="65"/>
    </location>
</feature>
<dbReference type="Gene3D" id="3.40.1090.10">
    <property type="entry name" value="Cytosolic phospholipase A2 catalytic domain"/>
    <property type="match status" value="1"/>
</dbReference>
<comment type="caution">
    <text evidence="4">Lacks conserved residue(s) required for the propagation of feature annotation.</text>
</comment>
<feature type="active site" description="Proton acceptor" evidence="4">
    <location>
        <position position="180"/>
    </location>
</feature>
<dbReference type="GO" id="GO:0016787">
    <property type="term" value="F:hydrolase activity"/>
    <property type="evidence" value="ECO:0007669"/>
    <property type="project" value="UniProtKB-UniRule"/>
</dbReference>
<dbReference type="AlphaFoldDB" id="A0A7C4MNT0"/>
<keyword evidence="2 4" id="KW-0442">Lipid degradation</keyword>
<dbReference type="PANTHER" id="PTHR14226">
    <property type="entry name" value="NEUROPATHY TARGET ESTERASE/SWISS CHEESE D.MELANOGASTER"/>
    <property type="match status" value="1"/>
</dbReference>
<evidence type="ECO:0000313" key="7">
    <source>
        <dbReference type="EMBL" id="HGU32207.1"/>
    </source>
</evidence>
<feature type="region of interest" description="Disordered" evidence="5">
    <location>
        <begin position="1"/>
        <end position="20"/>
    </location>
</feature>
<dbReference type="InterPro" id="IPR050301">
    <property type="entry name" value="NTE"/>
</dbReference>
<evidence type="ECO:0000256" key="1">
    <source>
        <dbReference type="ARBA" id="ARBA00022801"/>
    </source>
</evidence>
<keyword evidence="1 4" id="KW-0378">Hydrolase</keyword>
<accession>A0A7C4MNT0</accession>
<evidence type="ECO:0000256" key="2">
    <source>
        <dbReference type="ARBA" id="ARBA00022963"/>
    </source>
</evidence>
<evidence type="ECO:0000256" key="3">
    <source>
        <dbReference type="ARBA" id="ARBA00023098"/>
    </source>
</evidence>
<comment type="caution">
    <text evidence="7">The sequence shown here is derived from an EMBL/GenBank/DDBJ whole genome shotgun (WGS) entry which is preliminary data.</text>
</comment>
<feature type="short sequence motif" description="GXSXG" evidence="4">
    <location>
        <begin position="63"/>
        <end position="67"/>
    </location>
</feature>
<dbReference type="PANTHER" id="PTHR14226:SF29">
    <property type="entry name" value="NEUROPATHY TARGET ESTERASE SWS"/>
    <property type="match status" value="1"/>
</dbReference>
<dbReference type="GO" id="GO:0016042">
    <property type="term" value="P:lipid catabolic process"/>
    <property type="evidence" value="ECO:0007669"/>
    <property type="project" value="UniProtKB-UniRule"/>
</dbReference>
<feature type="region of interest" description="Disordered" evidence="5">
    <location>
        <begin position="213"/>
        <end position="235"/>
    </location>
</feature>
<protein>
    <recommendedName>
        <fullName evidence="6">PNPLA domain-containing protein</fullName>
    </recommendedName>
</protein>
<gene>
    <name evidence="7" type="ORF">ENS29_05055</name>
</gene>
<feature type="compositionally biased region" description="Basic and acidic residues" evidence="5">
    <location>
        <begin position="1"/>
        <end position="18"/>
    </location>
</feature>
<dbReference type="InterPro" id="IPR016035">
    <property type="entry name" value="Acyl_Trfase/lysoPLipase"/>
</dbReference>
<evidence type="ECO:0000256" key="4">
    <source>
        <dbReference type="PROSITE-ProRule" id="PRU01161"/>
    </source>
</evidence>
<dbReference type="EMBL" id="DSUH01000114">
    <property type="protein sequence ID" value="HGU32207.1"/>
    <property type="molecule type" value="Genomic_DNA"/>
</dbReference>